<gene>
    <name evidence="1" type="ORF">B0T25DRAFT_236781</name>
</gene>
<dbReference type="EMBL" id="JAUIQD010000005">
    <property type="protein sequence ID" value="KAK3349189.1"/>
    <property type="molecule type" value="Genomic_DNA"/>
</dbReference>
<proteinExistence type="predicted"/>
<keyword evidence="2" id="KW-1185">Reference proteome</keyword>
<accession>A0AAJ0HE58</accession>
<evidence type="ECO:0000313" key="1">
    <source>
        <dbReference type="EMBL" id="KAK3349189.1"/>
    </source>
</evidence>
<evidence type="ECO:0000313" key="2">
    <source>
        <dbReference type="Proteomes" id="UP001275084"/>
    </source>
</evidence>
<dbReference type="Proteomes" id="UP001275084">
    <property type="component" value="Unassembled WGS sequence"/>
</dbReference>
<organism evidence="1 2">
    <name type="scientific">Lasiosphaeria hispida</name>
    <dbReference type="NCBI Taxonomy" id="260671"/>
    <lineage>
        <taxon>Eukaryota</taxon>
        <taxon>Fungi</taxon>
        <taxon>Dikarya</taxon>
        <taxon>Ascomycota</taxon>
        <taxon>Pezizomycotina</taxon>
        <taxon>Sordariomycetes</taxon>
        <taxon>Sordariomycetidae</taxon>
        <taxon>Sordariales</taxon>
        <taxon>Lasiosphaeriaceae</taxon>
        <taxon>Lasiosphaeria</taxon>
    </lineage>
</organism>
<protein>
    <submittedName>
        <fullName evidence="1">Uncharacterized protein</fullName>
    </submittedName>
</protein>
<reference evidence="1" key="2">
    <citation type="submission" date="2023-06" db="EMBL/GenBank/DDBJ databases">
        <authorList>
            <consortium name="Lawrence Berkeley National Laboratory"/>
            <person name="Haridas S."/>
            <person name="Hensen N."/>
            <person name="Bonometti L."/>
            <person name="Westerberg I."/>
            <person name="Brannstrom I.O."/>
            <person name="Guillou S."/>
            <person name="Cros-Aarteil S."/>
            <person name="Calhoun S."/>
            <person name="Kuo A."/>
            <person name="Mondo S."/>
            <person name="Pangilinan J."/>
            <person name="Riley R."/>
            <person name="Labutti K."/>
            <person name="Andreopoulos B."/>
            <person name="Lipzen A."/>
            <person name="Chen C."/>
            <person name="Yanf M."/>
            <person name="Daum C."/>
            <person name="Ng V."/>
            <person name="Clum A."/>
            <person name="Steindorff A."/>
            <person name="Ohm R."/>
            <person name="Martin F."/>
            <person name="Silar P."/>
            <person name="Natvig D."/>
            <person name="Lalanne C."/>
            <person name="Gautier V."/>
            <person name="Ament-Velasquez S.L."/>
            <person name="Kruys A."/>
            <person name="Hutchinson M.I."/>
            <person name="Powell A.J."/>
            <person name="Barry K."/>
            <person name="Miller A.N."/>
            <person name="Grigoriev I.V."/>
            <person name="Debuchy R."/>
            <person name="Gladieux P."/>
            <person name="Thoren M.H."/>
            <person name="Johannesson H."/>
        </authorList>
    </citation>
    <scope>NUCLEOTIDE SEQUENCE</scope>
    <source>
        <strain evidence="1">CBS 955.72</strain>
    </source>
</reference>
<name>A0AAJ0HE58_9PEZI</name>
<dbReference type="AlphaFoldDB" id="A0AAJ0HE58"/>
<reference evidence="1" key="1">
    <citation type="journal article" date="2023" name="Mol. Phylogenet. Evol.">
        <title>Genome-scale phylogeny and comparative genomics of the fungal order Sordariales.</title>
        <authorList>
            <person name="Hensen N."/>
            <person name="Bonometti L."/>
            <person name="Westerberg I."/>
            <person name="Brannstrom I.O."/>
            <person name="Guillou S."/>
            <person name="Cros-Aarteil S."/>
            <person name="Calhoun S."/>
            <person name="Haridas S."/>
            <person name="Kuo A."/>
            <person name="Mondo S."/>
            <person name="Pangilinan J."/>
            <person name="Riley R."/>
            <person name="LaButti K."/>
            <person name="Andreopoulos B."/>
            <person name="Lipzen A."/>
            <person name="Chen C."/>
            <person name="Yan M."/>
            <person name="Daum C."/>
            <person name="Ng V."/>
            <person name="Clum A."/>
            <person name="Steindorff A."/>
            <person name="Ohm R.A."/>
            <person name="Martin F."/>
            <person name="Silar P."/>
            <person name="Natvig D.O."/>
            <person name="Lalanne C."/>
            <person name="Gautier V."/>
            <person name="Ament-Velasquez S.L."/>
            <person name="Kruys A."/>
            <person name="Hutchinson M.I."/>
            <person name="Powell A.J."/>
            <person name="Barry K."/>
            <person name="Miller A.N."/>
            <person name="Grigoriev I.V."/>
            <person name="Debuchy R."/>
            <person name="Gladieux P."/>
            <person name="Hiltunen Thoren M."/>
            <person name="Johannesson H."/>
        </authorList>
    </citation>
    <scope>NUCLEOTIDE SEQUENCE</scope>
    <source>
        <strain evidence="1">CBS 955.72</strain>
    </source>
</reference>
<comment type="caution">
    <text evidence="1">The sequence shown here is derived from an EMBL/GenBank/DDBJ whole genome shotgun (WGS) entry which is preliminary data.</text>
</comment>
<sequence length="392" mass="44505">MEGHLGYDDAWPWPFTQDYATPEPSLLPSSCDFMNPAPFIAGLYPTELQRDTRLDEDFGTNDDVLAPSFDLELSDVHLITDDAEVLKSLEKSLLQSLEDTLGQQNHAYRPPHRQSDLLVEQSPIRIANQMLTPAELSQLRKDAPRLEDHVQWPHVDFETPNLWKEREADAPFDVFYPIRAESEFRYTGQTDELAPYPPRCSGRIAVIIGQHLSEDLPVHLFEHPGCQGVRDSAQCPSTCSYLQSTISSPPTILPQPKKDLVAKKPTIKNVPYRYACAECVLANKTSNCDGSPDALCSRCKRIVRKERDAQRRLYPHLDHPILSVPEIIIFDLKEIHALMLRLRRMSISCPSHRARTPRRSISTLAAKFFAMSTRESRIHRTPQPAPLLQSPD</sequence>